<evidence type="ECO:0000313" key="3">
    <source>
        <dbReference type="Proteomes" id="UP000001940"/>
    </source>
</evidence>
<dbReference type="PaxDb" id="6239-C31G12.1"/>
<sequence>MLFIEPSFKKLNAEVSGNPVVRKLSTVNALSLTAFGRSMVILRDVFEFDFLLMNTVAVTIAWFSFGWISTKNYFTVWRLNSLSLVACGFFTIICANQYICDNHSWIVSFSTFFFTAHVRLTNATISSIELPEKTRRSHEHIKLHRLLVLIFVFYIGLILAIKNGYHLTLVFGIMIVLTGVRFEMIPAEVQKEKSKAKME</sequence>
<dbReference type="WormBase" id="C31G12.1">
    <property type="protein sequence ID" value="CE15660"/>
    <property type="gene ID" value="WBGene00007850"/>
</dbReference>
<gene>
    <name evidence="2 4" type="ORF">C31G12.1</name>
    <name evidence="2" type="ORF">CELE_C31G12.1</name>
</gene>
<dbReference type="GeneID" id="183090"/>
<keyword evidence="1" id="KW-1133">Transmembrane helix</keyword>
<evidence type="ECO:0000256" key="1">
    <source>
        <dbReference type="SAM" id="Phobius"/>
    </source>
</evidence>
<dbReference type="PIR" id="T19616">
    <property type="entry name" value="T19616"/>
</dbReference>
<feature type="transmembrane region" description="Helical" evidence="1">
    <location>
        <begin position="143"/>
        <end position="161"/>
    </location>
</feature>
<dbReference type="KEGG" id="cel:CELE_C31G12.1"/>
<feature type="transmembrane region" description="Helical" evidence="1">
    <location>
        <begin position="167"/>
        <end position="185"/>
    </location>
</feature>
<keyword evidence="1" id="KW-0472">Membrane</keyword>
<protein>
    <submittedName>
        <fullName evidence="2">PRA1 family protein</fullName>
    </submittedName>
</protein>
<proteinExistence type="predicted"/>
<accession>O17629</accession>
<dbReference type="HOGENOM" id="CLU_1373340_0_0_1"/>
<reference evidence="2 3" key="1">
    <citation type="journal article" date="1998" name="Science">
        <title>Genome sequence of the nematode C. elegans: a platform for investigating biology.</title>
        <authorList>
            <consortium name="The C. elegans sequencing consortium"/>
            <person name="Sulson J.E."/>
            <person name="Waterston R."/>
        </authorList>
    </citation>
    <scope>NUCLEOTIDE SEQUENCE [LARGE SCALE GENOMIC DNA]</scope>
    <source>
        <strain evidence="2 3">Bristol N2</strain>
    </source>
</reference>
<organism evidence="2 3">
    <name type="scientific">Caenorhabditis elegans</name>
    <dbReference type="NCBI Taxonomy" id="6239"/>
    <lineage>
        <taxon>Eukaryota</taxon>
        <taxon>Metazoa</taxon>
        <taxon>Ecdysozoa</taxon>
        <taxon>Nematoda</taxon>
        <taxon>Chromadorea</taxon>
        <taxon>Rhabditida</taxon>
        <taxon>Rhabditina</taxon>
        <taxon>Rhabditomorpha</taxon>
        <taxon>Rhabditoidea</taxon>
        <taxon>Rhabditidae</taxon>
        <taxon>Peloderinae</taxon>
        <taxon>Caenorhabditis</taxon>
    </lineage>
</organism>
<keyword evidence="1" id="KW-0812">Transmembrane</keyword>
<feature type="transmembrane region" description="Helical" evidence="1">
    <location>
        <begin position="81"/>
        <end position="99"/>
    </location>
</feature>
<dbReference type="STRING" id="6239.C31G12.1.1"/>
<dbReference type="UCSC" id="C31G12.1">
    <property type="organism name" value="c. elegans"/>
</dbReference>
<dbReference type="Proteomes" id="UP000001940">
    <property type="component" value="Chromosome V"/>
</dbReference>
<dbReference type="AGR" id="WB:WBGene00007850"/>
<dbReference type="AlphaFoldDB" id="O17629"/>
<keyword evidence="3" id="KW-1185">Reference proteome</keyword>
<dbReference type="RefSeq" id="NP_507553.1">
    <property type="nucleotide sequence ID" value="NM_075152.5"/>
</dbReference>
<dbReference type="InParanoid" id="O17629"/>
<dbReference type="PhylomeDB" id="O17629"/>
<dbReference type="PeptideAtlas" id="O17629"/>
<feature type="transmembrane region" description="Helical" evidence="1">
    <location>
        <begin position="50"/>
        <end position="69"/>
    </location>
</feature>
<evidence type="ECO:0000313" key="4">
    <source>
        <dbReference type="WormBase" id="C31G12.1"/>
    </source>
</evidence>
<dbReference type="CTD" id="183090"/>
<dbReference type="Bgee" id="WBGene00007850">
    <property type="expression patterns" value="Expressed in embryo and 4 other cell types or tissues"/>
</dbReference>
<dbReference type="EMBL" id="BX284605">
    <property type="protein sequence ID" value="CAB03932.1"/>
    <property type="molecule type" value="Genomic_DNA"/>
</dbReference>
<evidence type="ECO:0000313" key="2">
    <source>
        <dbReference type="EMBL" id="CAB03932.1"/>
    </source>
</evidence>
<name>O17629_CAEEL</name>